<name>A0A1S1M8A2_MYCCH</name>
<sequence>MSVQMVRFSTDAERVHEVEDAIAALFTAVSAAAPTGMTYTAGRVGDGPDFVFLLQLAEGVDNPLLGIPDALDFRGRLAGWATEIIAPQPFTVLGRYEG</sequence>
<dbReference type="EMBL" id="MLIS01000001">
    <property type="protein sequence ID" value="OHU79078.1"/>
    <property type="molecule type" value="Genomic_DNA"/>
</dbReference>
<organism evidence="1 2">
    <name type="scientific">Mycobacteroides chelonae</name>
    <name type="common">Mycobacterium chelonae</name>
    <dbReference type="NCBI Taxonomy" id="1774"/>
    <lineage>
        <taxon>Bacteria</taxon>
        <taxon>Bacillati</taxon>
        <taxon>Actinomycetota</taxon>
        <taxon>Actinomycetes</taxon>
        <taxon>Mycobacteriales</taxon>
        <taxon>Mycobacteriaceae</taxon>
        <taxon>Mycobacteroides</taxon>
    </lineage>
</organism>
<proteinExistence type="predicted"/>
<accession>A0A1S1M8A2</accession>
<dbReference type="RefSeq" id="WP_070951820.1">
    <property type="nucleotide sequence ID" value="NZ_CP050145.1"/>
</dbReference>
<evidence type="ECO:0000313" key="1">
    <source>
        <dbReference type="EMBL" id="OHU79078.1"/>
    </source>
</evidence>
<comment type="caution">
    <text evidence="1">The sequence shown here is derived from an EMBL/GenBank/DDBJ whole genome shotgun (WGS) entry which is preliminary data.</text>
</comment>
<dbReference type="Proteomes" id="UP000179441">
    <property type="component" value="Unassembled WGS sequence"/>
</dbReference>
<protein>
    <submittedName>
        <fullName evidence="1">Uncharacterized protein</fullName>
    </submittedName>
</protein>
<evidence type="ECO:0000313" key="2">
    <source>
        <dbReference type="Proteomes" id="UP000179441"/>
    </source>
</evidence>
<dbReference type="AlphaFoldDB" id="A0A1S1M8A2"/>
<reference evidence="1 2" key="1">
    <citation type="submission" date="2016-10" db="EMBL/GenBank/DDBJ databases">
        <title>Evaluation of Human, Veterinary and Environmental Mycobacterium chelonae Isolates by Core Genome Phylogenomic Analysis, Targeted Gene Comparison, and Anti-microbial Susceptibility Patterns: A Tale of Mistaken Identities.</title>
        <authorList>
            <person name="Fogelson S.B."/>
            <person name="Camus A.C."/>
            <person name="Lorenz W."/>
            <person name="Vasireddy R."/>
            <person name="Vasireddy S."/>
            <person name="Smith T."/>
            <person name="Brown-Elliott B.A."/>
            <person name="Wallace R.J.Jr."/>
            <person name="Hasan N.A."/>
            <person name="Reischl U."/>
            <person name="Sanchez S."/>
        </authorList>
    </citation>
    <scope>NUCLEOTIDE SEQUENCE [LARGE SCALE GENOMIC DNA]</scope>
    <source>
        <strain evidence="1 2">15518</strain>
    </source>
</reference>
<keyword evidence="2" id="KW-1185">Reference proteome</keyword>
<gene>
    <name evidence="1" type="ORF">BKG84_12460</name>
</gene>